<dbReference type="InterPro" id="IPR009723">
    <property type="entry name" value="Pop1_N"/>
</dbReference>
<keyword evidence="7" id="KW-1185">Reference proteome</keyword>
<dbReference type="GO" id="GO:0000172">
    <property type="term" value="C:ribonuclease MRP complex"/>
    <property type="evidence" value="ECO:0007669"/>
    <property type="project" value="EnsemblFungi"/>
</dbReference>
<dbReference type="GO" id="GO:0003723">
    <property type="term" value="F:RNA binding"/>
    <property type="evidence" value="ECO:0007669"/>
    <property type="project" value="EnsemblFungi"/>
</dbReference>
<dbReference type="AlphaFoldDB" id="A0A1E3QXB8"/>
<evidence type="ECO:0000259" key="4">
    <source>
        <dbReference type="Pfam" id="PF06978"/>
    </source>
</evidence>
<dbReference type="STRING" id="984486.A0A1E3QXB8"/>
<dbReference type="Proteomes" id="UP000094336">
    <property type="component" value="Unassembled WGS sequence"/>
</dbReference>
<dbReference type="GeneID" id="30148812"/>
<evidence type="ECO:0000256" key="1">
    <source>
        <dbReference type="ARBA" id="ARBA00004123"/>
    </source>
</evidence>
<proteinExistence type="predicted"/>
<dbReference type="GO" id="GO:0000460">
    <property type="term" value="P:maturation of 5.8S rRNA"/>
    <property type="evidence" value="ECO:0007669"/>
    <property type="project" value="EnsemblFungi"/>
</dbReference>
<feature type="domain" description="Pop1 N-terminal" evidence="4">
    <location>
        <begin position="45"/>
        <end position="265"/>
    </location>
</feature>
<dbReference type="GO" id="GO:0005655">
    <property type="term" value="C:nucleolar ribonuclease P complex"/>
    <property type="evidence" value="ECO:0007669"/>
    <property type="project" value="EnsemblFungi"/>
</dbReference>
<evidence type="ECO:0000256" key="2">
    <source>
        <dbReference type="ARBA" id="ARBA00022694"/>
    </source>
</evidence>
<gene>
    <name evidence="6" type="ORF">BABINDRAFT_174282</name>
</gene>
<dbReference type="PANTHER" id="PTHR22731">
    <property type="entry name" value="RIBONUCLEASES P/MRP PROTEIN SUBUNIT POP1"/>
    <property type="match status" value="1"/>
</dbReference>
<dbReference type="GO" id="GO:0005697">
    <property type="term" value="C:telomerase holoenzyme complex"/>
    <property type="evidence" value="ECO:0007669"/>
    <property type="project" value="EnsemblFungi"/>
</dbReference>
<name>A0A1E3QXB8_9ASCO</name>
<dbReference type="InterPro" id="IPR039182">
    <property type="entry name" value="Pop1"/>
</dbReference>
<dbReference type="GO" id="GO:0000171">
    <property type="term" value="F:ribonuclease MRP activity"/>
    <property type="evidence" value="ECO:0007669"/>
    <property type="project" value="EnsemblFungi"/>
</dbReference>
<evidence type="ECO:0000259" key="5">
    <source>
        <dbReference type="Pfam" id="PF08170"/>
    </source>
</evidence>
<feature type="domain" description="POPLD" evidence="5">
    <location>
        <begin position="498"/>
        <end position="599"/>
    </location>
</feature>
<dbReference type="GO" id="GO:0034965">
    <property type="term" value="P:intronic box C/D snoRNA processing"/>
    <property type="evidence" value="ECO:0007669"/>
    <property type="project" value="EnsemblFungi"/>
</dbReference>
<organism evidence="6 7">
    <name type="scientific">Babjeviella inositovora NRRL Y-12698</name>
    <dbReference type="NCBI Taxonomy" id="984486"/>
    <lineage>
        <taxon>Eukaryota</taxon>
        <taxon>Fungi</taxon>
        <taxon>Dikarya</taxon>
        <taxon>Ascomycota</taxon>
        <taxon>Saccharomycotina</taxon>
        <taxon>Pichiomycetes</taxon>
        <taxon>Serinales incertae sedis</taxon>
        <taxon>Babjeviella</taxon>
    </lineage>
</organism>
<dbReference type="GO" id="GO:0000294">
    <property type="term" value="P:nuclear-transcribed mRNA catabolic process, RNase MRP-dependent"/>
    <property type="evidence" value="ECO:0007669"/>
    <property type="project" value="EnsemblFungi"/>
</dbReference>
<keyword evidence="2" id="KW-0819">tRNA processing</keyword>
<protein>
    <recommendedName>
        <fullName evidence="8">Pop1 N-terminal domain-containing protein</fullName>
    </recommendedName>
</protein>
<dbReference type="OrthoDB" id="442863at2759"/>
<accession>A0A1E3QXB8</accession>
<evidence type="ECO:0000313" key="7">
    <source>
        <dbReference type="Proteomes" id="UP000094336"/>
    </source>
</evidence>
<dbReference type="Pfam" id="PF06978">
    <property type="entry name" value="POP1_N"/>
    <property type="match status" value="1"/>
</dbReference>
<dbReference type="InterPro" id="IPR012590">
    <property type="entry name" value="POPLD_dom"/>
</dbReference>
<dbReference type="GO" id="GO:0001682">
    <property type="term" value="P:tRNA 5'-leader removal"/>
    <property type="evidence" value="ECO:0007669"/>
    <property type="project" value="EnsemblFungi"/>
</dbReference>
<comment type="subcellular location">
    <subcellularLocation>
        <location evidence="1">Nucleus</location>
    </subcellularLocation>
</comment>
<dbReference type="GO" id="GO:0004526">
    <property type="term" value="F:ribonuclease P activity"/>
    <property type="evidence" value="ECO:0007669"/>
    <property type="project" value="EnsemblFungi"/>
</dbReference>
<evidence type="ECO:0008006" key="8">
    <source>
        <dbReference type="Google" id="ProtNLM"/>
    </source>
</evidence>
<keyword evidence="3" id="KW-0539">Nucleus</keyword>
<evidence type="ECO:0000256" key="3">
    <source>
        <dbReference type="ARBA" id="ARBA00023242"/>
    </source>
</evidence>
<dbReference type="SUPFAM" id="SSF103025">
    <property type="entry name" value="Folate-binding domain"/>
    <property type="match status" value="1"/>
</dbReference>
<dbReference type="Pfam" id="PF08170">
    <property type="entry name" value="POPLD"/>
    <property type="match status" value="1"/>
</dbReference>
<dbReference type="EMBL" id="KV454427">
    <property type="protein sequence ID" value="ODQ81657.1"/>
    <property type="molecule type" value="Genomic_DNA"/>
</dbReference>
<dbReference type="PANTHER" id="PTHR22731:SF3">
    <property type="entry name" value="RIBONUCLEASES P_MRP PROTEIN SUBUNIT POP1"/>
    <property type="match status" value="1"/>
</dbReference>
<evidence type="ECO:0000313" key="6">
    <source>
        <dbReference type="EMBL" id="ODQ81657.1"/>
    </source>
</evidence>
<sequence>MSKRPEIPGKPFYSAKKQRLFNSRTIRTENVDPAFSDGKLDVPSFMASREYEIRQLEHAQLRSKYSASTRVFQSLPRTLRRRAASHNVKRIPKRLRARALKEMANQNATKKTHHPRGRALYRLKMQVRLLKLAARHKLLQQVLPPEMAAGRLQLRQRIQMLQDRIKLAKEGSARLNNAVGAYDNSAANALATPPVGNVKYMKRQTEHTWLATHVWHTKRAHLVKKWGFQIPYKPTQKCFRAIHRGSVADGGVVFDTSYFGTCVVEAGYDALRAIASAVSNGKALRRYETRSWHGMVFQEQRAVGEGMVLWAKDAGKLVVRVHPSIYAEYFAYLVAFAQVRGAVVHDCRYALGSMEIIGPVGLQAVGKVFHPVDKQATVVKNWFKATSVADVSTIPQGTTFAFEIYDPRLWGKPTAFKKLTNFNHNDLIIDLHGNPAASVDAAALAKLLSSEGRTASYANQATLSELGKRRARTPGQPIPVAPQDPTIPVVVTKGALNKWIVLMPWFWVLPTWHILMRVPHVRLGGLRQLHQLAFEQGKPFYPYDFPFLREGLVEARLQQQELAKKWRRTPAGKRVSFSKVELNLADPKGEIGSPFACDWRYLQLLQYALVMLRARGSVVTASFGEGVRVSVYENMRRQITQLSDIPAVLAQAARLDAERAAPAVPVTLAVSEIPELQCQEPFAPLPVVQLSIVLAQRGQIKDFARVYKIPQDVYVRTVATLKNNGTIVCPGFENLVGFVSSGTFNLAQGFGTGVGCVDAAWARNQEEFVLVRNVGTDKVWLARWKKV</sequence>
<reference evidence="7" key="1">
    <citation type="submission" date="2016-05" db="EMBL/GenBank/DDBJ databases">
        <title>Comparative genomics of biotechnologically important yeasts.</title>
        <authorList>
            <consortium name="DOE Joint Genome Institute"/>
            <person name="Riley R."/>
            <person name="Haridas S."/>
            <person name="Wolfe K.H."/>
            <person name="Lopes M.R."/>
            <person name="Hittinger C.T."/>
            <person name="Goker M."/>
            <person name="Salamov A."/>
            <person name="Wisecaver J."/>
            <person name="Long T.M."/>
            <person name="Aerts A.L."/>
            <person name="Barry K."/>
            <person name="Choi C."/>
            <person name="Clum A."/>
            <person name="Coughlan A.Y."/>
            <person name="Deshpande S."/>
            <person name="Douglass A.P."/>
            <person name="Hanson S.J."/>
            <person name="Klenk H.-P."/>
            <person name="Labutti K."/>
            <person name="Lapidus A."/>
            <person name="Lindquist E."/>
            <person name="Lipzen A."/>
            <person name="Meier-Kolthoff J.P."/>
            <person name="Ohm R.A."/>
            <person name="Otillar R.P."/>
            <person name="Pangilinan J."/>
            <person name="Peng Y."/>
            <person name="Rokas A."/>
            <person name="Rosa C.A."/>
            <person name="Scheuner C."/>
            <person name="Sibirny A.A."/>
            <person name="Slot J.C."/>
            <person name="Stielow J.B."/>
            <person name="Sun H."/>
            <person name="Kurtzman C.P."/>
            <person name="Blackwell M."/>
            <person name="Grigoriev I.V."/>
            <person name="Jeffries T.W."/>
        </authorList>
    </citation>
    <scope>NUCLEOTIDE SEQUENCE [LARGE SCALE GENOMIC DNA]</scope>
    <source>
        <strain evidence="7">NRRL Y-12698</strain>
    </source>
</reference>
<dbReference type="RefSeq" id="XP_018986985.1">
    <property type="nucleotide sequence ID" value="XM_019130959.1"/>
</dbReference>